<evidence type="ECO:0000256" key="5">
    <source>
        <dbReference type="SAM" id="MobiDB-lite"/>
    </source>
</evidence>
<evidence type="ECO:0000313" key="8">
    <source>
        <dbReference type="Proteomes" id="UP000244338"/>
    </source>
</evidence>
<dbReference type="Pfam" id="PF01420">
    <property type="entry name" value="Methylase_S"/>
    <property type="match status" value="1"/>
</dbReference>
<feature type="compositionally biased region" description="Acidic residues" evidence="5">
    <location>
        <begin position="259"/>
        <end position="295"/>
    </location>
</feature>
<dbReference type="InterPro" id="IPR044946">
    <property type="entry name" value="Restrct_endonuc_typeI_TRD_sf"/>
</dbReference>
<dbReference type="InterPro" id="IPR000055">
    <property type="entry name" value="Restrct_endonuc_typeI_TRD"/>
</dbReference>
<gene>
    <name evidence="7" type="ORF">BSOLF_1638</name>
</gene>
<evidence type="ECO:0000259" key="6">
    <source>
        <dbReference type="Pfam" id="PF01420"/>
    </source>
</evidence>
<comment type="subunit">
    <text evidence="4">The methyltransferase is composed of M and S polypeptides.</text>
</comment>
<feature type="domain" description="Type I restriction modification DNA specificity" evidence="6">
    <location>
        <begin position="116"/>
        <end position="217"/>
    </location>
</feature>
<protein>
    <submittedName>
        <fullName evidence="7">Type I restriction-modification system, specificity subunit S</fullName>
    </submittedName>
</protein>
<dbReference type="PANTHER" id="PTHR43140">
    <property type="entry name" value="TYPE-1 RESTRICTION ENZYME ECOKI SPECIFICITY PROTEIN"/>
    <property type="match status" value="1"/>
</dbReference>
<sequence>MIRARQRRIKLLEEYKQALIHQAVTGQINVRTGQPYPAYKDSGLEWLGEVPEHWELKPLKRWVRLNASVLPDTTPADYEFRYIDIGMVGTGFLTREPQRLRFSNAPSRARRVLQMGDTIISTVRTYLKAVYYVDGFSEALVCSTGFAVLTPGPSTQPKYVSYLVQSNTFTDRVTAESVGTAYPAIAEGRLGSFYVFIPPLPEQTAIVEYLDTQTAKIDAAIAATRHAIEFLREYRERLVSDVVTGKVDVREVAAQLPEEPPEEESEWVDTEEMAEAETADEETSAETVFAEEVEI</sequence>
<dbReference type="Proteomes" id="UP000244338">
    <property type="component" value="Unassembled WGS sequence"/>
</dbReference>
<organism evidence="7 8">
    <name type="scientific">Candidatus Carbonibacillus altaicus</name>
    <dbReference type="NCBI Taxonomy" id="2163959"/>
    <lineage>
        <taxon>Bacteria</taxon>
        <taxon>Bacillati</taxon>
        <taxon>Bacillota</taxon>
        <taxon>Bacilli</taxon>
        <taxon>Bacillales</taxon>
        <taxon>Candidatus Carbonibacillus</taxon>
    </lineage>
</organism>
<evidence type="ECO:0000256" key="3">
    <source>
        <dbReference type="ARBA" id="ARBA00023125"/>
    </source>
</evidence>
<proteinExistence type="inferred from homology"/>
<evidence type="ECO:0000256" key="4">
    <source>
        <dbReference type="ARBA" id="ARBA00038652"/>
    </source>
</evidence>
<evidence type="ECO:0000313" key="7">
    <source>
        <dbReference type="EMBL" id="PTQ55700.1"/>
    </source>
</evidence>
<dbReference type="AlphaFoldDB" id="A0A2R6XZ89"/>
<evidence type="ECO:0000256" key="1">
    <source>
        <dbReference type="ARBA" id="ARBA00010923"/>
    </source>
</evidence>
<keyword evidence="3" id="KW-0238">DNA-binding</keyword>
<dbReference type="Gene3D" id="3.90.220.20">
    <property type="entry name" value="DNA methylase specificity domains"/>
    <property type="match status" value="2"/>
</dbReference>
<evidence type="ECO:0000256" key="2">
    <source>
        <dbReference type="ARBA" id="ARBA00022747"/>
    </source>
</evidence>
<reference evidence="8" key="1">
    <citation type="journal article" date="2018" name="Sci. Rep.">
        <title>Lignite coal burning seam in the remote Altai Mountains harbors a hydrogen-driven thermophilic microbial community.</title>
        <authorList>
            <person name="Kadnikov V.V."/>
            <person name="Mardanov A.V."/>
            <person name="Ivasenko D.A."/>
            <person name="Antsiferov D.V."/>
            <person name="Beletsky A.V."/>
            <person name="Karnachuk O.V."/>
            <person name="Ravin N.V."/>
        </authorList>
    </citation>
    <scope>NUCLEOTIDE SEQUENCE [LARGE SCALE GENOMIC DNA]</scope>
</reference>
<feature type="region of interest" description="Disordered" evidence="5">
    <location>
        <begin position="254"/>
        <end position="295"/>
    </location>
</feature>
<comment type="similarity">
    <text evidence="1">Belongs to the type-I restriction system S methylase family.</text>
</comment>
<dbReference type="PANTHER" id="PTHR43140:SF1">
    <property type="entry name" value="TYPE I RESTRICTION ENZYME ECOKI SPECIFICITY SUBUNIT"/>
    <property type="match status" value="1"/>
</dbReference>
<keyword evidence="2" id="KW-0680">Restriction system</keyword>
<name>A0A2R6XZ89_9BACL</name>
<dbReference type="GO" id="GO:0003677">
    <property type="term" value="F:DNA binding"/>
    <property type="evidence" value="ECO:0007669"/>
    <property type="project" value="UniProtKB-KW"/>
</dbReference>
<dbReference type="GO" id="GO:0009307">
    <property type="term" value="P:DNA restriction-modification system"/>
    <property type="evidence" value="ECO:0007669"/>
    <property type="project" value="UniProtKB-KW"/>
</dbReference>
<comment type="caution">
    <text evidence="7">The sequence shown here is derived from an EMBL/GenBank/DDBJ whole genome shotgun (WGS) entry which is preliminary data.</text>
</comment>
<dbReference type="SUPFAM" id="SSF116734">
    <property type="entry name" value="DNA methylase specificity domain"/>
    <property type="match status" value="1"/>
</dbReference>
<accession>A0A2R6XZ89</accession>
<dbReference type="EMBL" id="PEBX01000082">
    <property type="protein sequence ID" value="PTQ55700.1"/>
    <property type="molecule type" value="Genomic_DNA"/>
</dbReference>
<dbReference type="InterPro" id="IPR051212">
    <property type="entry name" value="Type-I_RE_S_subunit"/>
</dbReference>